<dbReference type="InterPro" id="IPR050796">
    <property type="entry name" value="SCF_F-box_component"/>
</dbReference>
<dbReference type="InterPro" id="IPR017451">
    <property type="entry name" value="F-box-assoc_interact_dom"/>
</dbReference>
<keyword evidence="3" id="KW-1185">Reference proteome</keyword>
<dbReference type="Proteomes" id="UP000245207">
    <property type="component" value="Unassembled WGS sequence"/>
</dbReference>
<reference evidence="2 3" key="1">
    <citation type="journal article" date="2018" name="Mol. Plant">
        <title>The genome of Artemisia annua provides insight into the evolution of Asteraceae family and artemisinin biosynthesis.</title>
        <authorList>
            <person name="Shen Q."/>
            <person name="Zhang L."/>
            <person name="Liao Z."/>
            <person name="Wang S."/>
            <person name="Yan T."/>
            <person name="Shi P."/>
            <person name="Liu M."/>
            <person name="Fu X."/>
            <person name="Pan Q."/>
            <person name="Wang Y."/>
            <person name="Lv Z."/>
            <person name="Lu X."/>
            <person name="Zhang F."/>
            <person name="Jiang W."/>
            <person name="Ma Y."/>
            <person name="Chen M."/>
            <person name="Hao X."/>
            <person name="Li L."/>
            <person name="Tang Y."/>
            <person name="Lv G."/>
            <person name="Zhou Y."/>
            <person name="Sun X."/>
            <person name="Brodelius P.E."/>
            <person name="Rose J.K.C."/>
            <person name="Tang K."/>
        </authorList>
    </citation>
    <scope>NUCLEOTIDE SEQUENCE [LARGE SCALE GENOMIC DNA]</scope>
    <source>
        <strain evidence="3">cv. Huhao1</strain>
        <tissue evidence="2">Leaf</tissue>
    </source>
</reference>
<organism evidence="2 3">
    <name type="scientific">Artemisia annua</name>
    <name type="common">Sweet wormwood</name>
    <dbReference type="NCBI Taxonomy" id="35608"/>
    <lineage>
        <taxon>Eukaryota</taxon>
        <taxon>Viridiplantae</taxon>
        <taxon>Streptophyta</taxon>
        <taxon>Embryophyta</taxon>
        <taxon>Tracheophyta</taxon>
        <taxon>Spermatophyta</taxon>
        <taxon>Magnoliopsida</taxon>
        <taxon>eudicotyledons</taxon>
        <taxon>Gunneridae</taxon>
        <taxon>Pentapetalae</taxon>
        <taxon>asterids</taxon>
        <taxon>campanulids</taxon>
        <taxon>Asterales</taxon>
        <taxon>Asteraceae</taxon>
        <taxon>Asteroideae</taxon>
        <taxon>Anthemideae</taxon>
        <taxon>Artemisiinae</taxon>
        <taxon>Artemisia</taxon>
    </lineage>
</organism>
<accession>A0A2U1KJB0</accession>
<dbReference type="InterPro" id="IPR006527">
    <property type="entry name" value="F-box-assoc_dom_typ1"/>
</dbReference>
<dbReference type="PANTHER" id="PTHR31672:SF13">
    <property type="entry name" value="F-BOX PROTEIN CPR30-LIKE"/>
    <property type="match status" value="1"/>
</dbReference>
<gene>
    <name evidence="2" type="ORF">CTI12_AA596330</name>
</gene>
<evidence type="ECO:0000259" key="1">
    <source>
        <dbReference type="Pfam" id="PF07734"/>
    </source>
</evidence>
<evidence type="ECO:0000313" key="3">
    <source>
        <dbReference type="Proteomes" id="UP000245207"/>
    </source>
</evidence>
<comment type="caution">
    <text evidence="2">The sequence shown here is derived from an EMBL/GenBank/DDBJ whole genome shotgun (WGS) entry which is preliminary data.</text>
</comment>
<proteinExistence type="predicted"/>
<dbReference type="EMBL" id="PKPP01017630">
    <property type="protein sequence ID" value="PWA36811.1"/>
    <property type="molecule type" value="Genomic_DNA"/>
</dbReference>
<feature type="domain" description="F-box associated beta-propeller type 1" evidence="1">
    <location>
        <begin position="67"/>
        <end position="244"/>
    </location>
</feature>
<sequence>MKSRMLLSPLKIGSWKKLFLCGKKSLKNLAVELPPETIESEILPRLSATLELPHEIIQESKILPRLLDLNNHDSTTIRSIPFVNEGQEVLLLASLDGLVFVRLLNTSESALWNPLTGAYKKLPNFPNSCPLRSAFGFYFDSYEKDYKIVQVPCFGALKAFIYSQRLNLWKEIQWLENHQRLSNSSWSTPISLGESLYFMGKCHNVTNRQCWIIVFDMKSEKFREIRSPLLNQQYAYYLGSLVVIKAYIYNIMLQTFPSYVTSHFVLVTSLNVDI</sequence>
<dbReference type="AlphaFoldDB" id="A0A2U1KJB0"/>
<evidence type="ECO:0000313" key="2">
    <source>
        <dbReference type="EMBL" id="PWA36811.1"/>
    </source>
</evidence>
<dbReference type="Pfam" id="PF07734">
    <property type="entry name" value="FBA_1"/>
    <property type="match status" value="1"/>
</dbReference>
<name>A0A2U1KJB0_ARTAN</name>
<dbReference type="OrthoDB" id="1475647at2759"/>
<protein>
    <submittedName>
        <fullName evidence="2">F-box domain-containing protein</fullName>
    </submittedName>
</protein>
<dbReference type="NCBIfam" id="TIGR01640">
    <property type="entry name" value="F_box_assoc_1"/>
    <property type="match status" value="1"/>
</dbReference>
<dbReference type="PANTHER" id="PTHR31672">
    <property type="entry name" value="BNACNNG10540D PROTEIN"/>
    <property type="match status" value="1"/>
</dbReference>